<evidence type="ECO:0000313" key="1">
    <source>
        <dbReference type="EMBL" id="QES29200.1"/>
    </source>
</evidence>
<proteinExistence type="predicted"/>
<organism evidence="1 2">
    <name type="scientific">Streptomyces venezuelae</name>
    <dbReference type="NCBI Taxonomy" id="54571"/>
    <lineage>
        <taxon>Bacteria</taxon>
        <taxon>Bacillati</taxon>
        <taxon>Actinomycetota</taxon>
        <taxon>Actinomycetes</taxon>
        <taxon>Kitasatosporales</taxon>
        <taxon>Streptomycetaceae</taxon>
        <taxon>Streptomyces</taxon>
    </lineage>
</organism>
<protein>
    <submittedName>
        <fullName evidence="1">Uncharacterized protein</fullName>
    </submittedName>
</protein>
<dbReference type="EMBL" id="CP029193">
    <property type="protein sequence ID" value="QES29200.1"/>
    <property type="molecule type" value="Genomic_DNA"/>
</dbReference>
<sequence>MSEVGFKPGRQGSVLHTLDHVSESAPMARCGDVIEIANPAPKPGEFKRWCRLCLLPADEIEVRTANMLRRSESGDLVPANGFRPRS</sequence>
<name>A0A5P2BGU2_STRVZ</name>
<keyword evidence="2" id="KW-1185">Reference proteome</keyword>
<reference evidence="1 2" key="1">
    <citation type="submission" date="2018-05" db="EMBL/GenBank/DDBJ databases">
        <title>Streptomyces venezuelae.</title>
        <authorList>
            <person name="Kim W."/>
            <person name="Lee N."/>
            <person name="Cho B.-K."/>
        </authorList>
    </citation>
    <scope>NUCLEOTIDE SEQUENCE [LARGE SCALE GENOMIC DNA]</scope>
    <source>
        <strain evidence="1 2">ATCC 14583</strain>
    </source>
</reference>
<accession>A0A5P2BGU2</accession>
<dbReference type="Proteomes" id="UP000323046">
    <property type="component" value="Chromosome"/>
</dbReference>
<gene>
    <name evidence="1" type="ORF">DEJ47_24670</name>
</gene>
<evidence type="ECO:0000313" key="2">
    <source>
        <dbReference type="Proteomes" id="UP000323046"/>
    </source>
</evidence>
<dbReference type="AlphaFoldDB" id="A0A5P2BGU2"/>